<sequence>MNKLHWLIACFFLLLQSLPARAQLSFQLEMIPNPYQAPKGTRAILVNGDGSHVVVYGKKVDEHDDKIPMAFHWSERDGHTHLGLLNNRNVLLPMDISDDGKVIVGHNGGASFVWTKQQQMRTVPKLKSHYINTAISISADGKTVVGYTGWQSDIRAFRWEIGKSLHEIGTGKDKVKWRNATYSSEDASVIVGSTPGQVYVWKSDNTITPIIAPEDCHFIAEDVSHDGHTIGGRCSIDTPMVWNEFNGFSTLPIPAEAATAMITAMSGDGTKFLGSAKYKGENYINTYRPILWHQKHIYFLDDIVKQLNPNKAMKRVTISNISSNGKVIVGGYKDSIDRYYPFKLIIKE</sequence>
<evidence type="ECO:0000313" key="3">
    <source>
        <dbReference type="Proteomes" id="UP000033664"/>
    </source>
</evidence>
<comment type="caution">
    <text evidence="2">The sequence shown here is derived from an EMBL/GenBank/DDBJ whole genome shotgun (WGS) entry which is preliminary data.</text>
</comment>
<evidence type="ECO:0008006" key="4">
    <source>
        <dbReference type="Google" id="ProtNLM"/>
    </source>
</evidence>
<feature type="signal peptide" evidence="1">
    <location>
        <begin position="1"/>
        <end position="22"/>
    </location>
</feature>
<dbReference type="Proteomes" id="UP000033664">
    <property type="component" value="Unassembled WGS sequence"/>
</dbReference>
<dbReference type="GeneID" id="58229670"/>
<evidence type="ECO:0000313" key="2">
    <source>
        <dbReference type="EMBL" id="KJY97480.1"/>
    </source>
</evidence>
<feature type="chain" id="PRO_5002474678" description="WD40 repeat domain-containing protein" evidence="1">
    <location>
        <begin position="23"/>
        <end position="348"/>
    </location>
</feature>
<dbReference type="AlphaFoldDB" id="A0A0F4PPS2"/>
<dbReference type="RefSeq" id="WP_045978267.1">
    <property type="nucleotide sequence ID" value="NZ_JXXY01000001.1"/>
</dbReference>
<dbReference type="InterPro" id="IPR015943">
    <property type="entry name" value="WD40/YVTN_repeat-like_dom_sf"/>
</dbReference>
<keyword evidence="1" id="KW-0732">Signal</keyword>
<dbReference type="PATRIC" id="fig|151081.8.peg.357"/>
<dbReference type="OrthoDB" id="229996at2"/>
<protein>
    <recommendedName>
        <fullName evidence="4">WD40 repeat domain-containing protein</fullName>
    </recommendedName>
</protein>
<dbReference type="EMBL" id="JXXZ01000012">
    <property type="protein sequence ID" value="KJY97480.1"/>
    <property type="molecule type" value="Genomic_DNA"/>
</dbReference>
<evidence type="ECO:0000256" key="1">
    <source>
        <dbReference type="SAM" id="SignalP"/>
    </source>
</evidence>
<dbReference type="SUPFAM" id="SSF82171">
    <property type="entry name" value="DPP6 N-terminal domain-like"/>
    <property type="match status" value="1"/>
</dbReference>
<proteinExistence type="predicted"/>
<accession>A0A0F4PPS2</accession>
<reference evidence="2 3" key="1">
    <citation type="journal article" date="2015" name="BMC Genomics">
        <title>Genome mining reveals unlocked bioactive potential of marine Gram-negative bacteria.</title>
        <authorList>
            <person name="Machado H."/>
            <person name="Sonnenschein E.C."/>
            <person name="Melchiorsen J."/>
            <person name="Gram L."/>
        </authorList>
    </citation>
    <scope>NUCLEOTIDE SEQUENCE [LARGE SCALE GENOMIC DNA]</scope>
    <source>
        <strain evidence="2 3">S3137</strain>
    </source>
</reference>
<keyword evidence="3" id="KW-1185">Reference proteome</keyword>
<gene>
    <name evidence="2" type="ORF">TW72_14315</name>
</gene>
<organism evidence="2 3">
    <name type="scientific">Pseudoalteromonas ruthenica</name>
    <dbReference type="NCBI Taxonomy" id="151081"/>
    <lineage>
        <taxon>Bacteria</taxon>
        <taxon>Pseudomonadati</taxon>
        <taxon>Pseudomonadota</taxon>
        <taxon>Gammaproteobacteria</taxon>
        <taxon>Alteromonadales</taxon>
        <taxon>Pseudoalteromonadaceae</taxon>
        <taxon>Pseudoalteromonas</taxon>
    </lineage>
</organism>
<dbReference type="Gene3D" id="2.130.10.10">
    <property type="entry name" value="YVTN repeat-like/Quinoprotein amine dehydrogenase"/>
    <property type="match status" value="1"/>
</dbReference>
<name>A0A0F4PPS2_9GAMM</name>
<dbReference type="eggNOG" id="COG5563">
    <property type="taxonomic scope" value="Bacteria"/>
</dbReference>